<feature type="chain" id="PRO_5045277515" evidence="2">
    <location>
        <begin position="22"/>
        <end position="215"/>
    </location>
</feature>
<feature type="signal peptide" evidence="2">
    <location>
        <begin position="1"/>
        <end position="21"/>
    </location>
</feature>
<feature type="transmembrane region" description="Helical" evidence="1">
    <location>
        <begin position="46"/>
        <end position="71"/>
    </location>
</feature>
<accession>A0ABM0M8M4</accession>
<gene>
    <name evidence="4" type="primary">LOC102800927</name>
</gene>
<name>A0ABM0M8M4_SACKO</name>
<keyword evidence="2" id="KW-0732">Signal</keyword>
<sequence>MHWRILEVVIVWSFAVLDAYGHKLNSESQTTQKSSEEVDNIVFKNYGIWILCFSVGVVLAITVISVAVALLTKWLCKRFGLVSSDPSIINANCDSPPSYNNCVNVGIITDGQCSYELGEDMWSDTGETPPPSYESVLAIAEHQHMQCVPYVGAGHLRGPATPHNRCWELTEPSPNHADNPNYTKQNINSNLTAENNGDNKNCDVQFEMDTYILPR</sequence>
<dbReference type="RefSeq" id="XP_006816365.1">
    <property type="nucleotide sequence ID" value="XM_006816302.1"/>
</dbReference>
<protein>
    <submittedName>
        <fullName evidence="4">Uncharacterized protein LOC102800927</fullName>
    </submittedName>
</protein>
<proteinExistence type="predicted"/>
<dbReference type="GeneID" id="102800927"/>
<evidence type="ECO:0000313" key="4">
    <source>
        <dbReference type="RefSeq" id="XP_006816365.1"/>
    </source>
</evidence>
<keyword evidence="3" id="KW-1185">Reference proteome</keyword>
<keyword evidence="1" id="KW-1133">Transmembrane helix</keyword>
<evidence type="ECO:0000256" key="2">
    <source>
        <dbReference type="SAM" id="SignalP"/>
    </source>
</evidence>
<dbReference type="Proteomes" id="UP000694865">
    <property type="component" value="Unplaced"/>
</dbReference>
<keyword evidence="1" id="KW-0472">Membrane</keyword>
<keyword evidence="1" id="KW-0812">Transmembrane</keyword>
<reference evidence="4" key="1">
    <citation type="submission" date="2025-08" db="UniProtKB">
        <authorList>
            <consortium name="RefSeq"/>
        </authorList>
    </citation>
    <scope>IDENTIFICATION</scope>
    <source>
        <tissue evidence="4">Testes</tissue>
    </source>
</reference>
<organism evidence="3 4">
    <name type="scientific">Saccoglossus kowalevskii</name>
    <name type="common">Acorn worm</name>
    <dbReference type="NCBI Taxonomy" id="10224"/>
    <lineage>
        <taxon>Eukaryota</taxon>
        <taxon>Metazoa</taxon>
        <taxon>Hemichordata</taxon>
        <taxon>Enteropneusta</taxon>
        <taxon>Harrimaniidae</taxon>
        <taxon>Saccoglossus</taxon>
    </lineage>
</organism>
<evidence type="ECO:0000313" key="3">
    <source>
        <dbReference type="Proteomes" id="UP000694865"/>
    </source>
</evidence>
<evidence type="ECO:0000256" key="1">
    <source>
        <dbReference type="SAM" id="Phobius"/>
    </source>
</evidence>